<dbReference type="FunCoup" id="A0A804UC10">
    <property type="interactions" value="2067"/>
</dbReference>
<feature type="compositionally biased region" description="Low complexity" evidence="1">
    <location>
        <begin position="147"/>
        <end position="157"/>
    </location>
</feature>
<name>A0A804UC10_MAIZE</name>
<reference evidence="2" key="2">
    <citation type="submission" date="2019-07" db="EMBL/GenBank/DDBJ databases">
        <authorList>
            <person name="Seetharam A."/>
            <person name="Woodhouse M."/>
            <person name="Cannon E."/>
        </authorList>
    </citation>
    <scope>NUCLEOTIDE SEQUENCE [LARGE SCALE GENOMIC DNA]</scope>
    <source>
        <strain evidence="2">cv. B73</strain>
    </source>
</reference>
<dbReference type="Proteomes" id="UP000007305">
    <property type="component" value="Chromosome 6"/>
</dbReference>
<evidence type="ECO:0000313" key="3">
    <source>
        <dbReference type="Proteomes" id="UP000007305"/>
    </source>
</evidence>
<feature type="region of interest" description="Disordered" evidence="1">
    <location>
        <begin position="48"/>
        <end position="82"/>
    </location>
</feature>
<reference evidence="2" key="3">
    <citation type="submission" date="2021-05" db="UniProtKB">
        <authorList>
            <consortium name="EnsemblPlants"/>
        </authorList>
    </citation>
    <scope>IDENTIFICATION</scope>
    <source>
        <strain evidence="2">cv. B73</strain>
    </source>
</reference>
<keyword evidence="4" id="KW-1267">Proteomics identification</keyword>
<gene>
    <name evidence="2" type="primary">LOC103630530</name>
</gene>
<feature type="compositionally biased region" description="Low complexity" evidence="1">
    <location>
        <begin position="169"/>
        <end position="187"/>
    </location>
</feature>
<organism evidence="2 3">
    <name type="scientific">Zea mays</name>
    <name type="common">Maize</name>
    <dbReference type="NCBI Taxonomy" id="4577"/>
    <lineage>
        <taxon>Eukaryota</taxon>
        <taxon>Viridiplantae</taxon>
        <taxon>Streptophyta</taxon>
        <taxon>Embryophyta</taxon>
        <taxon>Tracheophyta</taxon>
        <taxon>Spermatophyta</taxon>
        <taxon>Magnoliopsida</taxon>
        <taxon>Liliopsida</taxon>
        <taxon>Poales</taxon>
        <taxon>Poaceae</taxon>
        <taxon>PACMAD clade</taxon>
        <taxon>Panicoideae</taxon>
        <taxon>Andropogonodae</taxon>
        <taxon>Andropogoneae</taxon>
        <taxon>Tripsacinae</taxon>
        <taxon>Zea</taxon>
    </lineage>
</organism>
<proteinExistence type="evidence at protein level"/>
<dbReference type="PANTHER" id="PTHR36042:SF1">
    <property type="entry name" value="OS05G0490900 PROTEIN"/>
    <property type="match status" value="1"/>
</dbReference>
<dbReference type="PANTHER" id="PTHR36042">
    <property type="entry name" value="OS05G0490900 PROTEIN"/>
    <property type="match status" value="1"/>
</dbReference>
<reference evidence="3" key="1">
    <citation type="journal article" date="2009" name="Science">
        <title>The B73 maize genome: complexity, diversity, and dynamics.</title>
        <authorList>
            <person name="Schnable P.S."/>
            <person name="Ware D."/>
            <person name="Fulton R.S."/>
            <person name="Stein J.C."/>
            <person name="Wei F."/>
            <person name="Pasternak S."/>
            <person name="Liang C."/>
            <person name="Zhang J."/>
            <person name="Fulton L."/>
            <person name="Graves T.A."/>
            <person name="Minx P."/>
            <person name="Reily A.D."/>
            <person name="Courtney L."/>
            <person name="Kruchowski S.S."/>
            <person name="Tomlinson C."/>
            <person name="Strong C."/>
            <person name="Delehaunty K."/>
            <person name="Fronick C."/>
            <person name="Courtney B."/>
            <person name="Rock S.M."/>
            <person name="Belter E."/>
            <person name="Du F."/>
            <person name="Kim K."/>
            <person name="Abbott R.M."/>
            <person name="Cotton M."/>
            <person name="Levy A."/>
            <person name="Marchetto P."/>
            <person name="Ochoa K."/>
            <person name="Jackson S.M."/>
            <person name="Gillam B."/>
            <person name="Chen W."/>
            <person name="Yan L."/>
            <person name="Higginbotham J."/>
            <person name="Cardenas M."/>
            <person name="Waligorski J."/>
            <person name="Applebaum E."/>
            <person name="Phelps L."/>
            <person name="Falcone J."/>
            <person name="Kanchi K."/>
            <person name="Thane T."/>
            <person name="Scimone A."/>
            <person name="Thane N."/>
            <person name="Henke J."/>
            <person name="Wang T."/>
            <person name="Ruppert J."/>
            <person name="Shah N."/>
            <person name="Rotter K."/>
            <person name="Hodges J."/>
            <person name="Ingenthron E."/>
            <person name="Cordes M."/>
            <person name="Kohlberg S."/>
            <person name="Sgro J."/>
            <person name="Delgado B."/>
            <person name="Mead K."/>
            <person name="Chinwalla A."/>
            <person name="Leonard S."/>
            <person name="Crouse K."/>
            <person name="Collura K."/>
            <person name="Kudrna D."/>
            <person name="Currie J."/>
            <person name="He R."/>
            <person name="Angelova A."/>
            <person name="Rajasekar S."/>
            <person name="Mueller T."/>
            <person name="Lomeli R."/>
            <person name="Scara G."/>
            <person name="Ko A."/>
            <person name="Delaney K."/>
            <person name="Wissotski M."/>
            <person name="Lopez G."/>
            <person name="Campos D."/>
            <person name="Braidotti M."/>
            <person name="Ashley E."/>
            <person name="Golser W."/>
            <person name="Kim H."/>
            <person name="Lee S."/>
            <person name="Lin J."/>
            <person name="Dujmic Z."/>
            <person name="Kim W."/>
            <person name="Talag J."/>
            <person name="Zuccolo A."/>
            <person name="Fan C."/>
            <person name="Sebastian A."/>
            <person name="Kramer M."/>
            <person name="Spiegel L."/>
            <person name="Nascimento L."/>
            <person name="Zutavern T."/>
            <person name="Miller B."/>
            <person name="Ambroise C."/>
            <person name="Muller S."/>
            <person name="Spooner W."/>
            <person name="Narechania A."/>
            <person name="Ren L."/>
            <person name="Wei S."/>
            <person name="Kumari S."/>
            <person name="Faga B."/>
            <person name="Levy M.J."/>
            <person name="McMahan L."/>
            <person name="Van Buren P."/>
            <person name="Vaughn M.W."/>
            <person name="Ying K."/>
            <person name="Yeh C.-T."/>
            <person name="Emrich S.J."/>
            <person name="Jia Y."/>
            <person name="Kalyanaraman A."/>
            <person name="Hsia A.-P."/>
            <person name="Barbazuk W.B."/>
            <person name="Baucom R.S."/>
            <person name="Brutnell T.P."/>
            <person name="Carpita N.C."/>
            <person name="Chaparro C."/>
            <person name="Chia J.-M."/>
            <person name="Deragon J.-M."/>
            <person name="Estill J.C."/>
            <person name="Fu Y."/>
            <person name="Jeddeloh J.A."/>
            <person name="Han Y."/>
            <person name="Lee H."/>
            <person name="Li P."/>
            <person name="Lisch D.R."/>
            <person name="Liu S."/>
            <person name="Liu Z."/>
            <person name="Nagel D.H."/>
            <person name="McCann M.C."/>
            <person name="SanMiguel P."/>
            <person name="Myers A.M."/>
            <person name="Nettleton D."/>
            <person name="Nguyen J."/>
            <person name="Penning B.W."/>
            <person name="Ponnala L."/>
            <person name="Schneider K.L."/>
            <person name="Schwartz D.C."/>
            <person name="Sharma A."/>
            <person name="Soderlund C."/>
            <person name="Springer N.M."/>
            <person name="Sun Q."/>
            <person name="Wang H."/>
            <person name="Waterman M."/>
            <person name="Westerman R."/>
            <person name="Wolfgruber T.K."/>
            <person name="Yang L."/>
            <person name="Yu Y."/>
            <person name="Zhang L."/>
            <person name="Zhou S."/>
            <person name="Zhu Q."/>
            <person name="Bennetzen J.L."/>
            <person name="Dawe R.K."/>
            <person name="Jiang J."/>
            <person name="Jiang N."/>
            <person name="Presting G.G."/>
            <person name="Wessler S.R."/>
            <person name="Aluru S."/>
            <person name="Martienssen R.A."/>
            <person name="Clifton S.W."/>
            <person name="McCombie W.R."/>
            <person name="Wing R.A."/>
            <person name="Wilson R.K."/>
        </authorList>
    </citation>
    <scope>NUCLEOTIDE SEQUENCE [LARGE SCALE GENOMIC DNA]</scope>
    <source>
        <strain evidence="3">cv. B73</strain>
    </source>
</reference>
<evidence type="ECO:0000313" key="2">
    <source>
        <dbReference type="EnsemblPlants" id="Zm00001eb291320_P002"/>
    </source>
</evidence>
<evidence type="ECO:0007829" key="4">
    <source>
        <dbReference type="PeptideAtlas" id="A0A804UC10"/>
    </source>
</evidence>
<protein>
    <submittedName>
        <fullName evidence="2">Uncharacterized protein</fullName>
    </submittedName>
</protein>
<dbReference type="EnsemblPlants" id="Zm00001eb291320_T002">
    <property type="protein sequence ID" value="Zm00001eb291320_P002"/>
    <property type="gene ID" value="Zm00001eb291320"/>
</dbReference>
<accession>A0A804UC10</accession>
<evidence type="ECO:0000256" key="1">
    <source>
        <dbReference type="SAM" id="MobiDB-lite"/>
    </source>
</evidence>
<dbReference type="Gramene" id="Zm00001eb291320_T002">
    <property type="protein sequence ID" value="Zm00001eb291320_P002"/>
    <property type="gene ID" value="Zm00001eb291320"/>
</dbReference>
<feature type="region of interest" description="Disordered" evidence="1">
    <location>
        <begin position="143"/>
        <end position="207"/>
    </location>
</feature>
<dbReference type="InParanoid" id="A0A804UC10"/>
<keyword evidence="3" id="KW-1185">Reference proteome</keyword>
<sequence length="288" mass="31286">MAAAAVAISTSVCTSSRRSTGCPNVRPQARPLLGMPSLRRRLQTALAATGKTPGEAEEQVPAWAKPGADEPPPWEREGGAARGQEARQVPFYAYLLASTITAIAAVRLPEPIFHFALCLSAFVAIARPSVRVLSAESLLTKTKPLRRSAPSSSTPTSGRCSGSSAPTAPCTRRSWASSSSPVSRPPRFCGSRPCRRRTERPRSKTAETDSCERLWVTPAHSPVPSPCRRTRTAPPWCSQRRVTGHVLKLCMSVYCILELERADGFAAQIRENIIIIIRMSGKYLYLFG</sequence>
<dbReference type="OrthoDB" id="2013891at2759"/>
<dbReference type="AlphaFoldDB" id="A0A804UC10"/>